<accession>A0A6J2TU81</accession>
<evidence type="ECO:0000256" key="18">
    <source>
        <dbReference type="PIRSR" id="PIRSR038895-1"/>
    </source>
</evidence>
<evidence type="ECO:0000256" key="7">
    <source>
        <dbReference type="ARBA" id="ARBA00022563"/>
    </source>
</evidence>
<dbReference type="NCBIfam" id="TIGR01499">
    <property type="entry name" value="folC"/>
    <property type="match status" value="1"/>
</dbReference>
<feature type="binding site" evidence="18">
    <location>
        <position position="405"/>
    </location>
    <ligand>
        <name>ATP</name>
        <dbReference type="ChEBI" id="CHEBI:30616"/>
    </ligand>
</feature>
<dbReference type="GO" id="GO:0046872">
    <property type="term" value="F:metal ion binding"/>
    <property type="evidence" value="ECO:0007669"/>
    <property type="project" value="UniProtKB-KW"/>
</dbReference>
<dbReference type="PIRSF" id="PIRSF038895">
    <property type="entry name" value="FPGS"/>
    <property type="match status" value="1"/>
</dbReference>
<comment type="similarity">
    <text evidence="5 17">Belongs to the folylpolyglutamate synthase family.</text>
</comment>
<gene>
    <name evidence="22" type="primary">LOC115627892</name>
</gene>
<feature type="binding site" evidence="19">
    <location>
        <position position="253"/>
    </location>
    <ligand>
        <name>Mg(2+)</name>
        <dbReference type="ChEBI" id="CHEBI:18420"/>
        <label>1</label>
    </ligand>
</feature>
<keyword evidence="11" id="KW-0999">Mitochondrion inner membrane</keyword>
<feature type="domain" description="Mur ligase central" evidence="20">
    <location>
        <begin position="155"/>
        <end position="312"/>
    </location>
</feature>
<dbReference type="PANTHER" id="PTHR11136:SF5">
    <property type="entry name" value="FOLYLPOLYGLUTAMATE SYNTHASE, MITOCHONDRIAL"/>
    <property type="match status" value="1"/>
</dbReference>
<evidence type="ECO:0000313" key="22">
    <source>
        <dbReference type="RefSeq" id="XP_030379644.1"/>
    </source>
</evidence>
<dbReference type="EC" id="6.3.2.17" evidence="17"/>
<feature type="binding site" evidence="19">
    <location>
        <position position="281"/>
    </location>
    <ligand>
        <name>Mg(2+)</name>
        <dbReference type="ChEBI" id="CHEBI:18420"/>
        <label>1</label>
    </ligand>
</feature>
<dbReference type="InterPro" id="IPR036565">
    <property type="entry name" value="Mur-like_cat_sf"/>
</dbReference>
<dbReference type="Pfam" id="PF08245">
    <property type="entry name" value="Mur_ligase_M"/>
    <property type="match status" value="1"/>
</dbReference>
<comment type="subcellular location">
    <subcellularLocation>
        <location evidence="3">Cytoplasm</location>
    </subcellularLocation>
    <subcellularLocation>
        <location evidence="1">Mitochondrion inner membrane</location>
    </subcellularLocation>
    <subcellularLocation>
        <location evidence="2">Mitochondrion matrix</location>
    </subcellularLocation>
</comment>
<dbReference type="PROSITE" id="PS01012">
    <property type="entry name" value="FOLYLPOLYGLU_SYNT_2"/>
    <property type="match status" value="1"/>
</dbReference>
<keyword evidence="8 17" id="KW-0436">Ligase</keyword>
<dbReference type="GeneID" id="115627892"/>
<dbReference type="GO" id="GO:0005743">
    <property type="term" value="C:mitochondrial inner membrane"/>
    <property type="evidence" value="ECO:0007669"/>
    <property type="project" value="UniProtKB-SubCell"/>
</dbReference>
<evidence type="ECO:0000256" key="12">
    <source>
        <dbReference type="ARBA" id="ARBA00022840"/>
    </source>
</evidence>
<comment type="catalytic activity">
    <reaction evidence="16 17">
        <text>(6S)-5,6,7,8-tetrahydrofolyl-(gamma-L-Glu)(n) + L-glutamate + ATP = (6S)-5,6,7,8-tetrahydrofolyl-(gamma-L-Glu)(n+1) + ADP + phosphate + H(+)</text>
        <dbReference type="Rhea" id="RHEA:10580"/>
        <dbReference type="Rhea" id="RHEA-COMP:14738"/>
        <dbReference type="Rhea" id="RHEA-COMP:14740"/>
        <dbReference type="ChEBI" id="CHEBI:15378"/>
        <dbReference type="ChEBI" id="CHEBI:29985"/>
        <dbReference type="ChEBI" id="CHEBI:30616"/>
        <dbReference type="ChEBI" id="CHEBI:43474"/>
        <dbReference type="ChEBI" id="CHEBI:141005"/>
        <dbReference type="ChEBI" id="CHEBI:456216"/>
        <dbReference type="EC" id="6.3.2.17"/>
    </reaction>
</comment>
<feature type="binding site" evidence="19">
    <location>
        <position position="184"/>
    </location>
    <ligand>
        <name>Mg(2+)</name>
        <dbReference type="ChEBI" id="CHEBI:18420"/>
        <label>1</label>
    </ligand>
</feature>
<dbReference type="Proteomes" id="UP000504634">
    <property type="component" value="Unplaced"/>
</dbReference>
<keyword evidence="21" id="KW-1185">Reference proteome</keyword>
<keyword evidence="13 19" id="KW-0460">Magnesium</keyword>
<evidence type="ECO:0000256" key="17">
    <source>
        <dbReference type="PIRNR" id="PIRNR038895"/>
    </source>
</evidence>
<evidence type="ECO:0000256" key="9">
    <source>
        <dbReference type="ARBA" id="ARBA00022723"/>
    </source>
</evidence>
<feature type="binding site" evidence="18">
    <location>
        <position position="419"/>
    </location>
    <ligand>
        <name>ATP</name>
        <dbReference type="ChEBI" id="CHEBI:30616"/>
    </ligand>
</feature>
<dbReference type="CTD" id="32212"/>
<dbReference type="GO" id="GO:0005524">
    <property type="term" value="F:ATP binding"/>
    <property type="evidence" value="ECO:0007669"/>
    <property type="project" value="UniProtKB-KW"/>
</dbReference>
<organism evidence="21 22">
    <name type="scientific">Drosophila lebanonensis</name>
    <name type="common">Fruit fly</name>
    <name type="synonym">Scaptodrosophila lebanonensis</name>
    <dbReference type="NCBI Taxonomy" id="7225"/>
    <lineage>
        <taxon>Eukaryota</taxon>
        <taxon>Metazoa</taxon>
        <taxon>Ecdysozoa</taxon>
        <taxon>Arthropoda</taxon>
        <taxon>Hexapoda</taxon>
        <taxon>Insecta</taxon>
        <taxon>Pterygota</taxon>
        <taxon>Neoptera</taxon>
        <taxon>Endopterygota</taxon>
        <taxon>Diptera</taxon>
        <taxon>Brachycera</taxon>
        <taxon>Muscomorpha</taxon>
        <taxon>Ephydroidea</taxon>
        <taxon>Drosophilidae</taxon>
        <taxon>Scaptodrosophila</taxon>
    </lineage>
</organism>
<evidence type="ECO:0000256" key="13">
    <source>
        <dbReference type="ARBA" id="ARBA00022842"/>
    </source>
</evidence>
<evidence type="ECO:0000256" key="3">
    <source>
        <dbReference type="ARBA" id="ARBA00004496"/>
    </source>
</evidence>
<dbReference type="RefSeq" id="XP_030379644.1">
    <property type="nucleotide sequence ID" value="XM_030523784.1"/>
</dbReference>
<evidence type="ECO:0000256" key="15">
    <source>
        <dbReference type="ARBA" id="ARBA00023136"/>
    </source>
</evidence>
<dbReference type="InterPro" id="IPR013221">
    <property type="entry name" value="Mur_ligase_cen"/>
</dbReference>
<evidence type="ECO:0000256" key="4">
    <source>
        <dbReference type="ARBA" id="ARBA00005150"/>
    </source>
</evidence>
<keyword evidence="10 18" id="KW-0547">Nucleotide-binding</keyword>
<comment type="pathway">
    <text evidence="4 17">Cofactor biosynthesis; tetrahydrofolylpolyglutamate biosynthesis.</text>
</comment>
<dbReference type="PANTHER" id="PTHR11136">
    <property type="entry name" value="FOLYLPOLYGLUTAMATE SYNTHASE-RELATED"/>
    <property type="match status" value="1"/>
</dbReference>
<evidence type="ECO:0000256" key="1">
    <source>
        <dbReference type="ARBA" id="ARBA00004273"/>
    </source>
</evidence>
<dbReference type="SUPFAM" id="SSF53623">
    <property type="entry name" value="MurD-like peptide ligases, catalytic domain"/>
    <property type="match status" value="1"/>
</dbReference>
<dbReference type="SUPFAM" id="SSF53244">
    <property type="entry name" value="MurD-like peptide ligases, peptide-binding domain"/>
    <property type="match status" value="1"/>
</dbReference>
<dbReference type="InterPro" id="IPR036615">
    <property type="entry name" value="Mur_ligase_C_dom_sf"/>
</dbReference>
<dbReference type="InterPro" id="IPR023600">
    <property type="entry name" value="Folylpolyglutamate_synth_euk"/>
</dbReference>
<comment type="function">
    <text evidence="17">Catalyzes conversion of folates to polyglutamate derivatives allowing concentration of folate compounds in the cell and the intracellular retention of these cofactors, which are important substrates for most of the folate-dependent enzymes that are involved in one-carbon transfer reactions involved in purine, pyrimidine and amino acid synthesis.</text>
</comment>
<evidence type="ECO:0000256" key="5">
    <source>
        <dbReference type="ARBA" id="ARBA00008276"/>
    </source>
</evidence>
<dbReference type="Gene3D" id="3.90.190.20">
    <property type="entry name" value="Mur ligase, C-terminal domain"/>
    <property type="match status" value="1"/>
</dbReference>
<dbReference type="GO" id="GO:0005759">
    <property type="term" value="C:mitochondrial matrix"/>
    <property type="evidence" value="ECO:0007669"/>
    <property type="project" value="UniProtKB-SubCell"/>
</dbReference>
<proteinExistence type="inferred from homology"/>
<dbReference type="Gene3D" id="3.40.1190.10">
    <property type="entry name" value="Mur-like, catalytic domain"/>
    <property type="match status" value="1"/>
</dbReference>
<keyword evidence="6" id="KW-0963">Cytoplasm</keyword>
<evidence type="ECO:0000256" key="19">
    <source>
        <dbReference type="PIRSR" id="PIRSR038895-2"/>
    </source>
</evidence>
<keyword evidence="7 17" id="KW-0554">One-carbon metabolism</keyword>
<dbReference type="OrthoDB" id="5212574at2759"/>
<protein>
    <recommendedName>
        <fullName evidence="17">Folylpolyglutamate synthase</fullName>
        <ecNumber evidence="17">6.3.2.17</ecNumber>
    </recommendedName>
    <alternativeName>
        <fullName evidence="17">Folylpoly-gamma-glutamate synthetase</fullName>
    </alternativeName>
    <alternativeName>
        <fullName evidence="17">Tetrahydrofolylpolyglutamate synthase</fullName>
    </alternativeName>
</protein>
<keyword evidence="9 19" id="KW-0479">Metal-binding</keyword>
<evidence type="ECO:0000256" key="11">
    <source>
        <dbReference type="ARBA" id="ARBA00022792"/>
    </source>
</evidence>
<keyword evidence="14" id="KW-0496">Mitochondrion</keyword>
<dbReference type="UniPathway" id="UPA00850"/>
<reference evidence="22" key="1">
    <citation type="submission" date="2025-08" db="UniProtKB">
        <authorList>
            <consortium name="RefSeq"/>
        </authorList>
    </citation>
    <scope>IDENTIFICATION</scope>
    <source>
        <strain evidence="22">11010-0011.00</strain>
        <tissue evidence="22">Whole body</tissue>
    </source>
</reference>
<evidence type="ECO:0000256" key="14">
    <source>
        <dbReference type="ARBA" id="ARBA00023128"/>
    </source>
</evidence>
<keyword evidence="15" id="KW-0472">Membrane</keyword>
<dbReference type="GO" id="GO:0004326">
    <property type="term" value="F:tetrahydrofolylpolyglutamate synthase activity"/>
    <property type="evidence" value="ECO:0007669"/>
    <property type="project" value="UniProtKB-EC"/>
</dbReference>
<evidence type="ECO:0000256" key="6">
    <source>
        <dbReference type="ARBA" id="ARBA00022490"/>
    </source>
</evidence>
<dbReference type="PROSITE" id="PS01011">
    <property type="entry name" value="FOLYLPOLYGLU_SYNT_1"/>
    <property type="match status" value="1"/>
</dbReference>
<evidence type="ECO:0000256" key="16">
    <source>
        <dbReference type="ARBA" id="ARBA00047493"/>
    </source>
</evidence>
<evidence type="ECO:0000256" key="10">
    <source>
        <dbReference type="ARBA" id="ARBA00022741"/>
    </source>
</evidence>
<sequence length="579" mass="65984">MTVIRLLNSVHKNTKPSLRAFLLRMNDIKQHIRNLVTIPPSSTPTHASSSSSSSSHFTMLSQLPFRICQEQLSNASPFEDLVLYPKGRSNDDKNSEVNAAFETAIQELNKLQPNEQTIRRSVENPKINTVKDTVKYLERSGLPLNVVEQLSFIHVSGTKGKGSTCALVESILRQYGARTGFFSSPHVLATNERIRIDGEPLAKQKFVNYFWPVYKRLMAKRENETDMPAYFKFLTILSFHVFVEENVDVAVMEVGIGGEQDCTNVLRNVRTVGITSLGLEHTELLGNTMEQIAWQKAGIIKPYSHVYTHVTQPECLKVIRDRALEKQATVHEVPAFEQYFKHNLYEDYWPTFNEVIRLNGSLAIQLAYDWLRQTPSTLHRRYPINEPRMCDEVFLGLRNCHWPGRCQLVQFQGMRLHLDGAHTKESMRVCTDWFWKSTSDSNNPKILIFNRTGDSDPMPMLKMLSEKCTFDMICFVPNVATVKGINPNQVMIRSSAEVQLKRAHAIARSWDEMCNATNQINNSRVYSTVYDAFSAIRERFSINNHELDVLITGSIHLLGATIAALNEFHIKAIPVNGHQ</sequence>
<dbReference type="InterPro" id="IPR001645">
    <property type="entry name" value="Folylpolyglutamate_synth"/>
</dbReference>
<keyword evidence="12 18" id="KW-0067">ATP-binding</keyword>
<comment type="cofactor">
    <cofactor evidence="17">
        <name>a monovalent cation</name>
        <dbReference type="ChEBI" id="CHEBI:60242"/>
    </cofactor>
    <text evidence="17">A monovalent cation.</text>
</comment>
<evidence type="ECO:0000259" key="20">
    <source>
        <dbReference type="Pfam" id="PF08245"/>
    </source>
</evidence>
<dbReference type="GO" id="GO:0006730">
    <property type="term" value="P:one-carbon metabolic process"/>
    <property type="evidence" value="ECO:0007669"/>
    <property type="project" value="UniProtKB-KW"/>
</dbReference>
<evidence type="ECO:0000256" key="2">
    <source>
        <dbReference type="ARBA" id="ARBA00004305"/>
    </source>
</evidence>
<evidence type="ECO:0000313" key="21">
    <source>
        <dbReference type="Proteomes" id="UP000504634"/>
    </source>
</evidence>
<name>A0A6J2TU81_DROLE</name>
<evidence type="ECO:0000256" key="8">
    <source>
        <dbReference type="ARBA" id="ARBA00022598"/>
    </source>
</evidence>
<dbReference type="InterPro" id="IPR018109">
    <property type="entry name" value="Folylpolyglutamate_synth_CS"/>
</dbReference>
<dbReference type="AlphaFoldDB" id="A0A6J2TU81"/>
<dbReference type="GO" id="GO:0005829">
    <property type="term" value="C:cytosol"/>
    <property type="evidence" value="ECO:0007669"/>
    <property type="project" value="TreeGrafter"/>
</dbReference>